<accession>R0JP16</accession>
<proteinExistence type="predicted"/>
<keyword evidence="4" id="KW-1185">Reference proteome</keyword>
<feature type="chain" id="PRO_5004343575" evidence="2">
    <location>
        <begin position="28"/>
        <end position="232"/>
    </location>
</feature>
<feature type="region of interest" description="Disordered" evidence="1">
    <location>
        <begin position="212"/>
        <end position="232"/>
    </location>
</feature>
<evidence type="ECO:0000313" key="3">
    <source>
        <dbReference type="EMBL" id="EOA99085.1"/>
    </source>
</evidence>
<protein>
    <submittedName>
        <fullName evidence="3">Uncharacterized protein</fullName>
    </submittedName>
</protein>
<dbReference type="Proteomes" id="UP000296049">
    <property type="component" value="Unassembled WGS sequence"/>
</dbReference>
<evidence type="ECO:0000313" key="4">
    <source>
        <dbReference type="Proteomes" id="UP000296049"/>
    </source>
</evidence>
<reference evidence="4" key="1">
    <citation type="journal article" date="2013" name="Nat. Genet.">
        <title>The duck genome and transcriptome provide insight into an avian influenza virus reservoir species.</title>
        <authorList>
            <person name="Huang Y."/>
            <person name="Li Y."/>
            <person name="Burt D.W."/>
            <person name="Chen H."/>
            <person name="Zhang Y."/>
            <person name="Qian W."/>
            <person name="Kim H."/>
            <person name="Gan S."/>
            <person name="Zhao Y."/>
            <person name="Li J."/>
            <person name="Yi K."/>
            <person name="Feng H."/>
            <person name="Zhu P."/>
            <person name="Li B."/>
            <person name="Liu Q."/>
            <person name="Fairley S."/>
            <person name="Magor K.E."/>
            <person name="Du Z."/>
            <person name="Hu X."/>
            <person name="Goodman L."/>
            <person name="Tafer H."/>
            <person name="Vignal A."/>
            <person name="Lee T."/>
            <person name="Kim K.W."/>
            <person name="Sheng Z."/>
            <person name="An Y."/>
            <person name="Searle S."/>
            <person name="Herrero J."/>
            <person name="Groenen M.A."/>
            <person name="Crooijmans R.P."/>
            <person name="Faraut T."/>
            <person name="Cai Q."/>
            <person name="Webster R.G."/>
            <person name="Aldridge J.R."/>
            <person name="Warren W.C."/>
            <person name="Bartschat S."/>
            <person name="Kehr S."/>
            <person name="Marz M."/>
            <person name="Stadler P.F."/>
            <person name="Smith J."/>
            <person name="Kraus R.H."/>
            <person name="Zhao Y."/>
            <person name="Ren L."/>
            <person name="Fei J."/>
            <person name="Morisson M."/>
            <person name="Kaiser P."/>
            <person name="Griffin D.K."/>
            <person name="Rao M."/>
            <person name="Pitel F."/>
            <person name="Wang J."/>
            <person name="Li N."/>
        </authorList>
    </citation>
    <scope>NUCLEOTIDE SEQUENCE [LARGE SCALE GENOMIC DNA]</scope>
</reference>
<evidence type="ECO:0000256" key="2">
    <source>
        <dbReference type="SAM" id="SignalP"/>
    </source>
</evidence>
<dbReference type="EMBL" id="KB743380">
    <property type="protein sequence ID" value="EOA99085.1"/>
    <property type="molecule type" value="Genomic_DNA"/>
</dbReference>
<sequence>MALAPHQSKRGSFIAAALVAVAAKCSARSCHAAHACYMQNGRAASCQPLLGQLVKTQFLGINQKKARGGSRGGCSTVGPAHGYCRAQQRRAAIGLLFGKYTKPSHNTARRYAGMTTQPSLSRLPLSPSQLCALGMQVLYSPIISAVLKGEVTMESRTIISGARRGNMLIEQVKQIAGRSLAVDDGTGAEQEQAPWNSSQCLDTLSGCSPMSKTSSLPAQCSRQKLSRHTQQI</sequence>
<gene>
    <name evidence="3" type="ORF">Anapl_08856</name>
</gene>
<dbReference type="AlphaFoldDB" id="R0JP16"/>
<evidence type="ECO:0000256" key="1">
    <source>
        <dbReference type="SAM" id="MobiDB-lite"/>
    </source>
</evidence>
<keyword evidence="2" id="KW-0732">Signal</keyword>
<feature type="signal peptide" evidence="2">
    <location>
        <begin position="1"/>
        <end position="27"/>
    </location>
</feature>
<name>R0JP16_ANAPL</name>
<organism evidence="3 4">
    <name type="scientific">Anas platyrhynchos</name>
    <name type="common">Mallard</name>
    <name type="synonym">Anas boschas</name>
    <dbReference type="NCBI Taxonomy" id="8839"/>
    <lineage>
        <taxon>Eukaryota</taxon>
        <taxon>Metazoa</taxon>
        <taxon>Chordata</taxon>
        <taxon>Craniata</taxon>
        <taxon>Vertebrata</taxon>
        <taxon>Euteleostomi</taxon>
        <taxon>Archelosauria</taxon>
        <taxon>Archosauria</taxon>
        <taxon>Dinosauria</taxon>
        <taxon>Saurischia</taxon>
        <taxon>Theropoda</taxon>
        <taxon>Coelurosauria</taxon>
        <taxon>Aves</taxon>
        <taxon>Neognathae</taxon>
        <taxon>Galloanserae</taxon>
        <taxon>Anseriformes</taxon>
        <taxon>Anatidae</taxon>
        <taxon>Anatinae</taxon>
        <taxon>Anas</taxon>
    </lineage>
</organism>